<keyword evidence="3" id="KW-1185">Reference proteome</keyword>
<feature type="signal peptide" evidence="1">
    <location>
        <begin position="1"/>
        <end position="18"/>
    </location>
</feature>
<feature type="chain" id="PRO_5009908413" evidence="1">
    <location>
        <begin position="19"/>
        <end position="153"/>
    </location>
</feature>
<proteinExistence type="predicted"/>
<dbReference type="EMBL" id="FQUE01000003">
    <property type="protein sequence ID" value="SHF02749.1"/>
    <property type="molecule type" value="Genomic_DNA"/>
</dbReference>
<name>A0A1M4YAS9_LOKAT</name>
<dbReference type="STRING" id="366533.SAMN05444339_10354"/>
<dbReference type="RefSeq" id="WP_072856742.1">
    <property type="nucleotide sequence ID" value="NZ_FQUE01000003.1"/>
</dbReference>
<keyword evidence="1" id="KW-0732">Signal</keyword>
<evidence type="ECO:0000313" key="3">
    <source>
        <dbReference type="Proteomes" id="UP000183987"/>
    </source>
</evidence>
<gene>
    <name evidence="2" type="ORF">SAMN05444339_10354</name>
</gene>
<evidence type="ECO:0000256" key="1">
    <source>
        <dbReference type="SAM" id="SignalP"/>
    </source>
</evidence>
<accession>A0A1M4YAS9</accession>
<protein>
    <submittedName>
        <fullName evidence="2">Uncharacterized protein</fullName>
    </submittedName>
</protein>
<organism evidence="2 3">
    <name type="scientific">Loktanella atrilutea</name>
    <dbReference type="NCBI Taxonomy" id="366533"/>
    <lineage>
        <taxon>Bacteria</taxon>
        <taxon>Pseudomonadati</taxon>
        <taxon>Pseudomonadota</taxon>
        <taxon>Alphaproteobacteria</taxon>
        <taxon>Rhodobacterales</taxon>
        <taxon>Roseobacteraceae</taxon>
        <taxon>Loktanella</taxon>
    </lineage>
</organism>
<sequence>MKALLTAAALLAAGQAQALSCRAPDLMTSYAEAAASDLPYLILTGTLTGLPNTDGIAEATTATGRMTGMGLTPDGFTVPYDGDVVVNVTCAGPWCGGFPGTEPLLAFVQIDGPVPVLTMGPCGGWTFPAPDTATTDRLAACLGGAACSAQPLQ</sequence>
<evidence type="ECO:0000313" key="2">
    <source>
        <dbReference type="EMBL" id="SHF02749.1"/>
    </source>
</evidence>
<dbReference type="AlphaFoldDB" id="A0A1M4YAS9"/>
<dbReference type="OrthoDB" id="8451541at2"/>
<dbReference type="Proteomes" id="UP000183987">
    <property type="component" value="Unassembled WGS sequence"/>
</dbReference>
<reference evidence="3" key="1">
    <citation type="submission" date="2016-11" db="EMBL/GenBank/DDBJ databases">
        <authorList>
            <person name="Varghese N."/>
            <person name="Submissions S."/>
        </authorList>
    </citation>
    <scope>NUCLEOTIDE SEQUENCE [LARGE SCALE GENOMIC DNA]</scope>
    <source>
        <strain evidence="3">DSM 29326</strain>
    </source>
</reference>